<dbReference type="PROSITE" id="PS50977">
    <property type="entry name" value="HTH_TETR_2"/>
    <property type="match status" value="1"/>
</dbReference>
<evidence type="ECO:0000259" key="3">
    <source>
        <dbReference type="PROSITE" id="PS50977"/>
    </source>
</evidence>
<dbReference type="PANTHER" id="PTHR30328">
    <property type="entry name" value="TRANSCRIPTIONAL REPRESSOR"/>
    <property type="match status" value="1"/>
</dbReference>
<protein>
    <submittedName>
        <fullName evidence="4">Transcriptional regulator, TetR family</fullName>
    </submittedName>
</protein>
<dbReference type="Gene3D" id="1.10.357.10">
    <property type="entry name" value="Tetracycline Repressor, domain 2"/>
    <property type="match status" value="1"/>
</dbReference>
<dbReference type="PATRIC" id="fig|1678841.3.peg.295"/>
<dbReference type="InterPro" id="IPR009057">
    <property type="entry name" value="Homeodomain-like_sf"/>
</dbReference>
<dbReference type="InterPro" id="IPR036271">
    <property type="entry name" value="Tet_transcr_reg_TetR-rel_C_sf"/>
</dbReference>
<dbReference type="RefSeq" id="WP_062037361.1">
    <property type="nucleotide sequence ID" value="NZ_DF968182.1"/>
</dbReference>
<keyword evidence="5" id="KW-1185">Reference proteome</keyword>
<dbReference type="PANTHER" id="PTHR30328:SF54">
    <property type="entry name" value="HTH-TYPE TRANSCRIPTIONAL REPRESSOR SCO4008"/>
    <property type="match status" value="1"/>
</dbReference>
<dbReference type="SUPFAM" id="SSF46689">
    <property type="entry name" value="Homeodomain-like"/>
    <property type="match status" value="1"/>
</dbReference>
<dbReference type="InterPro" id="IPR001647">
    <property type="entry name" value="HTH_TetR"/>
</dbReference>
<dbReference type="Proteomes" id="UP000053091">
    <property type="component" value="Unassembled WGS sequence"/>
</dbReference>
<reference evidence="4" key="1">
    <citation type="journal article" date="2015" name="Genome Announc.">
        <title>Draft Genome Sequence of Bacteroidales Strain TBC1, a Novel Isolate from a Methanogenic Wastewater Treatment System.</title>
        <authorList>
            <person name="Tourlousse D.M."/>
            <person name="Matsuura N."/>
            <person name="Sun L."/>
            <person name="Toyonaga M."/>
            <person name="Kuroda K."/>
            <person name="Ohashi A."/>
            <person name="Cruz R."/>
            <person name="Yamaguchi T."/>
            <person name="Sekiguchi Y."/>
        </authorList>
    </citation>
    <scope>NUCLEOTIDE SEQUENCE [LARGE SCALE GENOMIC DNA]</scope>
    <source>
        <strain evidence="4">TBC1</strain>
    </source>
</reference>
<dbReference type="Pfam" id="PF00440">
    <property type="entry name" value="TetR_N"/>
    <property type="match status" value="1"/>
</dbReference>
<name>A0A0S7C0E7_9BACT</name>
<evidence type="ECO:0000256" key="1">
    <source>
        <dbReference type="ARBA" id="ARBA00023125"/>
    </source>
</evidence>
<dbReference type="GO" id="GO:0003677">
    <property type="term" value="F:DNA binding"/>
    <property type="evidence" value="ECO:0007669"/>
    <property type="project" value="UniProtKB-UniRule"/>
</dbReference>
<feature type="DNA-binding region" description="H-T-H motif" evidence="2">
    <location>
        <begin position="28"/>
        <end position="47"/>
    </location>
</feature>
<dbReference type="SUPFAM" id="SSF48498">
    <property type="entry name" value="Tetracyclin repressor-like, C-terminal domain"/>
    <property type="match status" value="1"/>
</dbReference>
<feature type="domain" description="HTH tetR-type" evidence="3">
    <location>
        <begin position="5"/>
        <end position="65"/>
    </location>
</feature>
<dbReference type="STRING" id="1678841.TBC1_11256"/>
<dbReference type="Gene3D" id="1.10.10.60">
    <property type="entry name" value="Homeodomain-like"/>
    <property type="match status" value="1"/>
</dbReference>
<dbReference type="InterPro" id="IPR050109">
    <property type="entry name" value="HTH-type_TetR-like_transc_reg"/>
</dbReference>
<dbReference type="PRINTS" id="PR00455">
    <property type="entry name" value="HTHTETR"/>
</dbReference>
<organism evidence="4">
    <name type="scientific">Lentimicrobium saccharophilum</name>
    <dbReference type="NCBI Taxonomy" id="1678841"/>
    <lineage>
        <taxon>Bacteria</taxon>
        <taxon>Pseudomonadati</taxon>
        <taxon>Bacteroidota</taxon>
        <taxon>Bacteroidia</taxon>
        <taxon>Bacteroidales</taxon>
        <taxon>Lentimicrobiaceae</taxon>
        <taxon>Lentimicrobium</taxon>
    </lineage>
</organism>
<dbReference type="OrthoDB" id="9789566at2"/>
<evidence type="ECO:0000313" key="4">
    <source>
        <dbReference type="EMBL" id="GAP42127.1"/>
    </source>
</evidence>
<dbReference type="AlphaFoldDB" id="A0A0S7C0E7"/>
<keyword evidence="1 2" id="KW-0238">DNA-binding</keyword>
<dbReference type="EMBL" id="DF968182">
    <property type="protein sequence ID" value="GAP42127.1"/>
    <property type="molecule type" value="Genomic_DNA"/>
</dbReference>
<accession>A0A0S7C0E7</accession>
<sequence length="194" mass="22705">MLDKEEVKSSIVTVARQIFSRFGFKKTTMDEIALASRKGKSSIYYYFESKEDIFQAVVEKEASMLKRELQEAIKPIGDPREKLKVYVLVRMNTLKKLANYYDAIRSEYLSHLDFVENIRKKYDDEEISMVEAILKEGAEKMEFNIDNTRLAAIAIVTAMKGLEIPMFWQNNADFDMEKRLDDLINILFYGLVRR</sequence>
<gene>
    <name evidence="4" type="ORF">TBC1_11256</name>
</gene>
<proteinExistence type="predicted"/>
<evidence type="ECO:0000256" key="2">
    <source>
        <dbReference type="PROSITE-ProRule" id="PRU00335"/>
    </source>
</evidence>
<evidence type="ECO:0000313" key="5">
    <source>
        <dbReference type="Proteomes" id="UP000053091"/>
    </source>
</evidence>